<dbReference type="PANTHER" id="PTHR23525:SF1">
    <property type="entry name" value="NODULIN-LIKE DOMAIN-CONTAINING PROTEIN"/>
    <property type="match status" value="1"/>
</dbReference>
<dbReference type="InterPro" id="IPR036259">
    <property type="entry name" value="MFS_trans_sf"/>
</dbReference>
<feature type="non-terminal residue" evidence="2">
    <location>
        <position position="1"/>
    </location>
</feature>
<keyword evidence="1" id="KW-1133">Transmembrane helix</keyword>
<keyword evidence="1" id="KW-0812">Transmembrane</keyword>
<organism evidence="2 3">
    <name type="scientific">Eimeria tenella</name>
    <name type="common">Coccidian parasite</name>
    <dbReference type="NCBI Taxonomy" id="5802"/>
    <lineage>
        <taxon>Eukaryota</taxon>
        <taxon>Sar</taxon>
        <taxon>Alveolata</taxon>
        <taxon>Apicomplexa</taxon>
        <taxon>Conoidasida</taxon>
        <taxon>Coccidia</taxon>
        <taxon>Eucoccidiorida</taxon>
        <taxon>Eimeriorina</taxon>
        <taxon>Eimeriidae</taxon>
        <taxon>Eimeria</taxon>
    </lineage>
</organism>
<dbReference type="VEuPathDB" id="ToxoDB:ETH2_1522600"/>
<keyword evidence="1" id="KW-0472">Membrane</keyword>
<dbReference type="OrthoDB" id="541403at2759"/>
<dbReference type="EMBL" id="HG675202">
    <property type="protein sequence ID" value="CDJ40676.1"/>
    <property type="molecule type" value="Genomic_DNA"/>
</dbReference>
<protein>
    <submittedName>
        <fullName evidence="2">Uncharacterized protein</fullName>
    </submittedName>
</protein>
<feature type="transmembrane region" description="Helical" evidence="1">
    <location>
        <begin position="15"/>
        <end position="42"/>
    </location>
</feature>
<feature type="transmembrane region" description="Helical" evidence="1">
    <location>
        <begin position="71"/>
        <end position="92"/>
    </location>
</feature>
<gene>
    <name evidence="2" type="ORF">ETH_00003410</name>
</gene>
<dbReference type="RefSeq" id="XP_013231426.1">
    <property type="nucleotide sequence ID" value="XM_013375972.1"/>
</dbReference>
<dbReference type="Proteomes" id="UP000030747">
    <property type="component" value="Unassembled WGS sequence"/>
</dbReference>
<dbReference type="VEuPathDB" id="ToxoDB:ETH_00003410"/>
<dbReference type="Gene3D" id="1.20.1250.20">
    <property type="entry name" value="MFS general substrate transporter like domains"/>
    <property type="match status" value="1"/>
</dbReference>
<dbReference type="PANTHER" id="PTHR23525">
    <property type="entry name" value="TRANSPORTER, PUTATIVE-RELATED"/>
    <property type="match status" value="1"/>
</dbReference>
<evidence type="ECO:0000313" key="2">
    <source>
        <dbReference type="EMBL" id="CDJ40676.1"/>
    </source>
</evidence>
<evidence type="ECO:0000256" key="1">
    <source>
        <dbReference type="SAM" id="Phobius"/>
    </source>
</evidence>
<reference evidence="2" key="1">
    <citation type="submission" date="2013-10" db="EMBL/GenBank/DDBJ databases">
        <title>Genomic analysis of the causative agents of coccidiosis in chickens.</title>
        <authorList>
            <person name="Reid A.J."/>
            <person name="Blake D."/>
            <person name="Billington K."/>
            <person name="Browne H."/>
            <person name="Dunn M."/>
            <person name="Hung S."/>
            <person name="Kawahara F."/>
            <person name="Miranda-Saavedra D."/>
            <person name="Mourier T."/>
            <person name="Nagra H."/>
            <person name="Otto T.D."/>
            <person name="Rawlings N."/>
            <person name="Sanchez A."/>
            <person name="Sanders M."/>
            <person name="Subramaniam C."/>
            <person name="Tay Y."/>
            <person name="Dear P."/>
            <person name="Doerig C."/>
            <person name="Gruber A."/>
            <person name="Parkinson J."/>
            <person name="Shirley M."/>
            <person name="Wan K.L."/>
            <person name="Berriman M."/>
            <person name="Tomley F."/>
            <person name="Pain A."/>
        </authorList>
    </citation>
    <scope>NUCLEOTIDE SEQUENCE [LARGE SCALE GENOMIC DNA]</scope>
    <source>
        <strain evidence="2">Houghton</strain>
    </source>
</reference>
<dbReference type="GeneID" id="25249895"/>
<keyword evidence="3" id="KW-1185">Reference proteome</keyword>
<sequence>IQVVATHMGPIEASFLFTSIGVGGLFLLSQVHYLPAVIFIYLMRGAFQNASTPIDRSVCLDLISPGLVGRWAALQSLATLMWSFSALFGGFLADFTDYRRIFTFTGRIYIMAQLVYLPCLWLLPRHHQLAAHRRQLASQLASQQLPKIVKPELSPTTSG</sequence>
<dbReference type="AlphaFoldDB" id="U6KRS7"/>
<evidence type="ECO:0000313" key="3">
    <source>
        <dbReference type="Proteomes" id="UP000030747"/>
    </source>
</evidence>
<reference evidence="2" key="2">
    <citation type="submission" date="2013-10" db="EMBL/GenBank/DDBJ databases">
        <authorList>
            <person name="Aslett M."/>
        </authorList>
    </citation>
    <scope>NUCLEOTIDE SEQUENCE [LARGE SCALE GENOMIC DNA]</scope>
    <source>
        <strain evidence="2">Houghton</strain>
    </source>
</reference>
<proteinExistence type="predicted"/>
<accession>U6KRS7</accession>
<name>U6KRS7_EIMTE</name>
<dbReference type="SUPFAM" id="SSF103473">
    <property type="entry name" value="MFS general substrate transporter"/>
    <property type="match status" value="1"/>
</dbReference>
<feature type="transmembrane region" description="Helical" evidence="1">
    <location>
        <begin position="104"/>
        <end position="123"/>
    </location>
</feature>